<organism evidence="1 2">
    <name type="scientific">Candidatus Opimibacter skivensis</name>
    <dbReference type="NCBI Taxonomy" id="2982028"/>
    <lineage>
        <taxon>Bacteria</taxon>
        <taxon>Pseudomonadati</taxon>
        <taxon>Bacteroidota</taxon>
        <taxon>Saprospiria</taxon>
        <taxon>Saprospirales</taxon>
        <taxon>Saprospiraceae</taxon>
        <taxon>Candidatus Opimibacter</taxon>
    </lineage>
</organism>
<dbReference type="AlphaFoldDB" id="A0A9D7XR88"/>
<sequence>MPLNSSATYFVESHFIHPGEIQTGGKSDTIGTGGLAGQAGYLLFETWAPFTLLSFTVYVPSDGPLGTRFVQLWSGDSLLAFKRFELNPGANVFDLNFNVPVGKFSLLCQQGNLWRNTGELDYPYPIGDVGQITTSSFGDHYYYYFYDWKIKKEDKECVSTRSAVHVILSATKEIEDNQTLSVFPNPTTGILFIDIKGNKEGAKFFRLLDASGRKF</sequence>
<protein>
    <recommendedName>
        <fullName evidence="3">T9SS type A sorting domain-containing protein</fullName>
    </recommendedName>
</protein>
<reference evidence="1 2" key="1">
    <citation type="submission" date="2020-10" db="EMBL/GenBank/DDBJ databases">
        <title>Connecting structure to function with the recovery of over 1000 high-quality activated sludge metagenome-assembled genomes encoding full-length rRNA genes using long-read sequencing.</title>
        <authorList>
            <person name="Singleton C.M."/>
            <person name="Petriglieri F."/>
            <person name="Kristensen J.M."/>
            <person name="Kirkegaard R.H."/>
            <person name="Michaelsen T.Y."/>
            <person name="Andersen M.H."/>
            <person name="Karst S.M."/>
            <person name="Dueholm M.S."/>
            <person name="Nielsen P.H."/>
            <person name="Albertsen M."/>
        </authorList>
    </citation>
    <scope>NUCLEOTIDE SEQUENCE [LARGE SCALE GENOMIC DNA]</scope>
    <source>
        <strain evidence="1">Ribe_18-Q3-R11-54_MAXAC.273</strain>
    </source>
</reference>
<accession>A0A9D7XR88</accession>
<proteinExistence type="predicted"/>
<dbReference type="EMBL" id="JADKGY010000032">
    <property type="protein sequence ID" value="MBK9984895.1"/>
    <property type="molecule type" value="Genomic_DNA"/>
</dbReference>
<evidence type="ECO:0000313" key="2">
    <source>
        <dbReference type="Proteomes" id="UP000808337"/>
    </source>
</evidence>
<evidence type="ECO:0008006" key="3">
    <source>
        <dbReference type="Google" id="ProtNLM"/>
    </source>
</evidence>
<name>A0A9D7XR88_9BACT</name>
<comment type="caution">
    <text evidence="1">The sequence shown here is derived from an EMBL/GenBank/DDBJ whole genome shotgun (WGS) entry which is preliminary data.</text>
</comment>
<dbReference type="Proteomes" id="UP000808337">
    <property type="component" value="Unassembled WGS sequence"/>
</dbReference>
<gene>
    <name evidence="1" type="ORF">IPP15_21455</name>
</gene>
<evidence type="ECO:0000313" key="1">
    <source>
        <dbReference type="EMBL" id="MBK9984895.1"/>
    </source>
</evidence>